<dbReference type="PROSITE" id="PS50893">
    <property type="entry name" value="ABC_TRANSPORTER_2"/>
    <property type="match status" value="1"/>
</dbReference>
<dbReference type="InterPro" id="IPR027417">
    <property type="entry name" value="P-loop_NTPase"/>
</dbReference>
<feature type="transmembrane region" description="Helical" evidence="7">
    <location>
        <begin position="144"/>
        <end position="177"/>
    </location>
</feature>
<feature type="domain" description="ABC transporter" evidence="8">
    <location>
        <begin position="339"/>
        <end position="573"/>
    </location>
</feature>
<evidence type="ECO:0000259" key="9">
    <source>
        <dbReference type="PROSITE" id="PS50929"/>
    </source>
</evidence>
<proteinExistence type="predicted"/>
<dbReference type="InterPro" id="IPR039421">
    <property type="entry name" value="Type_1_exporter"/>
</dbReference>
<dbReference type="RefSeq" id="WP_406787473.1">
    <property type="nucleotide sequence ID" value="NZ_JBJIAA010000007.1"/>
</dbReference>
<keyword evidence="11" id="KW-1185">Reference proteome</keyword>
<feature type="transmembrane region" description="Helical" evidence="7">
    <location>
        <begin position="62"/>
        <end position="88"/>
    </location>
</feature>
<keyword evidence="4 10" id="KW-0067">ATP-binding</keyword>
<keyword evidence="6 7" id="KW-0472">Membrane</keyword>
<comment type="caution">
    <text evidence="10">The sequence shown here is derived from an EMBL/GenBank/DDBJ whole genome shotgun (WGS) entry which is preliminary data.</text>
</comment>
<dbReference type="SUPFAM" id="SSF90123">
    <property type="entry name" value="ABC transporter transmembrane region"/>
    <property type="match status" value="1"/>
</dbReference>
<dbReference type="InterPro" id="IPR003593">
    <property type="entry name" value="AAA+_ATPase"/>
</dbReference>
<keyword evidence="2 7" id="KW-0812">Transmembrane</keyword>
<sequence length="579" mass="64647">MKKSTFSRLIGYVLKYKGYMFASLIFALISNVLIAFMPLIIGKAIDKIVTKGKVNFDALIKIVILLAVIYIVSSLFTWLFTVVANIIAYNTVKDLRNEALNKISTLSLKYFDRTPHGDVISRLTNDMDNISDGLFQGITQFYPGIITIISSLILMLFLSVKLTCVIVLMTPLCFFIASFITKRSNKMFKEQQKTLGELNGYIEEMIGNQKVVRLFGYEERAQEDFSKINGRLYKCGQLAQFYSSLTNPSTRFVNNITYILVGLVGGILSVLSGLSVGVISSFLTYSTQFSQPINNITSVATQLQAAFASCERIFAILDEESELQDSKDAEIVKSCDGNVDFENVFFAYDKKVPLIEDFSVDIKKGSTIAIVGPTGAGKTTMVNLLMRFYDLDKGKITIDGKEINSITKDSLRSQFGMVLQDTWLFEGTIRENIAYGKPSATLEEIKSAAKAAYIHSFIKRLPDGYDTMITEAGGNLSEGQKQLLTIARVMLIDPPMLILDEATSSVDTRTEIKIQNAFLSMMKGRTSFVIAHRLSTIRDADMILVMKNGHIVERGNHDELIDKNGTYADLYNSQFKYQA</sequence>
<evidence type="ECO:0000259" key="8">
    <source>
        <dbReference type="PROSITE" id="PS50893"/>
    </source>
</evidence>
<evidence type="ECO:0000256" key="6">
    <source>
        <dbReference type="ARBA" id="ARBA00023136"/>
    </source>
</evidence>
<keyword evidence="3" id="KW-0547">Nucleotide-binding</keyword>
<dbReference type="PANTHER" id="PTHR43394">
    <property type="entry name" value="ATP-DEPENDENT PERMEASE MDL1, MITOCHONDRIAL"/>
    <property type="match status" value="1"/>
</dbReference>
<gene>
    <name evidence="10" type="ORF">ACJDT4_10300</name>
</gene>
<dbReference type="SMART" id="SM00382">
    <property type="entry name" value="AAA"/>
    <property type="match status" value="1"/>
</dbReference>
<dbReference type="GO" id="GO:0005524">
    <property type="term" value="F:ATP binding"/>
    <property type="evidence" value="ECO:0007669"/>
    <property type="project" value="UniProtKB-KW"/>
</dbReference>
<dbReference type="EMBL" id="JBJIAA010000007">
    <property type="protein sequence ID" value="MFL0250812.1"/>
    <property type="molecule type" value="Genomic_DNA"/>
</dbReference>
<reference evidence="10 11" key="1">
    <citation type="submission" date="2024-11" db="EMBL/GenBank/DDBJ databases">
        <authorList>
            <person name="Heng Y.C."/>
            <person name="Lim A.C.H."/>
            <person name="Lee J.K.Y."/>
            <person name="Kittelmann S."/>
        </authorList>
    </citation>
    <scope>NUCLEOTIDE SEQUENCE [LARGE SCALE GENOMIC DNA]</scope>
    <source>
        <strain evidence="10 11">WILCCON 0114</strain>
    </source>
</reference>
<keyword evidence="5 7" id="KW-1133">Transmembrane helix</keyword>
<dbReference type="InterPro" id="IPR036640">
    <property type="entry name" value="ABC1_TM_sf"/>
</dbReference>
<evidence type="ECO:0000256" key="5">
    <source>
        <dbReference type="ARBA" id="ARBA00022989"/>
    </source>
</evidence>
<dbReference type="PANTHER" id="PTHR43394:SF1">
    <property type="entry name" value="ATP-BINDING CASSETTE SUB-FAMILY B MEMBER 10, MITOCHONDRIAL"/>
    <property type="match status" value="1"/>
</dbReference>
<accession>A0ABW8TEG0</accession>
<dbReference type="InterPro" id="IPR011527">
    <property type="entry name" value="ABC1_TM_dom"/>
</dbReference>
<comment type="subcellular location">
    <subcellularLocation>
        <location evidence="1">Cell membrane</location>
        <topology evidence="1">Multi-pass membrane protein</topology>
    </subcellularLocation>
</comment>
<dbReference type="SUPFAM" id="SSF52540">
    <property type="entry name" value="P-loop containing nucleoside triphosphate hydrolases"/>
    <property type="match status" value="1"/>
</dbReference>
<feature type="transmembrane region" description="Helical" evidence="7">
    <location>
        <begin position="258"/>
        <end position="285"/>
    </location>
</feature>
<evidence type="ECO:0000256" key="7">
    <source>
        <dbReference type="SAM" id="Phobius"/>
    </source>
</evidence>
<evidence type="ECO:0000256" key="3">
    <source>
        <dbReference type="ARBA" id="ARBA00022741"/>
    </source>
</evidence>
<evidence type="ECO:0000256" key="2">
    <source>
        <dbReference type="ARBA" id="ARBA00022692"/>
    </source>
</evidence>
<dbReference type="Gene3D" id="1.20.1560.10">
    <property type="entry name" value="ABC transporter type 1, transmembrane domain"/>
    <property type="match status" value="1"/>
</dbReference>
<name>A0ABW8TEG0_9CLOT</name>
<dbReference type="Proteomes" id="UP001623592">
    <property type="component" value="Unassembled WGS sequence"/>
</dbReference>
<feature type="domain" description="ABC transmembrane type-1" evidence="9">
    <location>
        <begin position="21"/>
        <end position="305"/>
    </location>
</feature>
<dbReference type="Pfam" id="PF00005">
    <property type="entry name" value="ABC_tran"/>
    <property type="match status" value="1"/>
</dbReference>
<organism evidence="10 11">
    <name type="scientific">Clostridium neuense</name>
    <dbReference type="NCBI Taxonomy" id="1728934"/>
    <lineage>
        <taxon>Bacteria</taxon>
        <taxon>Bacillati</taxon>
        <taxon>Bacillota</taxon>
        <taxon>Clostridia</taxon>
        <taxon>Eubacteriales</taxon>
        <taxon>Clostridiaceae</taxon>
        <taxon>Clostridium</taxon>
    </lineage>
</organism>
<evidence type="ECO:0000313" key="11">
    <source>
        <dbReference type="Proteomes" id="UP001623592"/>
    </source>
</evidence>
<feature type="transmembrane region" description="Helical" evidence="7">
    <location>
        <begin position="20"/>
        <end position="41"/>
    </location>
</feature>
<dbReference type="PROSITE" id="PS50929">
    <property type="entry name" value="ABC_TM1F"/>
    <property type="match status" value="1"/>
</dbReference>
<dbReference type="Gene3D" id="3.40.50.300">
    <property type="entry name" value="P-loop containing nucleotide triphosphate hydrolases"/>
    <property type="match status" value="1"/>
</dbReference>
<dbReference type="InterPro" id="IPR003439">
    <property type="entry name" value="ABC_transporter-like_ATP-bd"/>
</dbReference>
<evidence type="ECO:0000256" key="1">
    <source>
        <dbReference type="ARBA" id="ARBA00004651"/>
    </source>
</evidence>
<dbReference type="CDD" id="cd03254">
    <property type="entry name" value="ABCC_Glucan_exporter_like"/>
    <property type="match status" value="1"/>
</dbReference>
<evidence type="ECO:0000313" key="10">
    <source>
        <dbReference type="EMBL" id="MFL0250812.1"/>
    </source>
</evidence>
<evidence type="ECO:0000256" key="4">
    <source>
        <dbReference type="ARBA" id="ARBA00022840"/>
    </source>
</evidence>
<dbReference type="CDD" id="cd18547">
    <property type="entry name" value="ABC_6TM_Tm288_like"/>
    <property type="match status" value="1"/>
</dbReference>
<dbReference type="Pfam" id="PF00664">
    <property type="entry name" value="ABC_membrane"/>
    <property type="match status" value="1"/>
</dbReference>
<protein>
    <submittedName>
        <fullName evidence="10">ABC transporter ATP-binding protein</fullName>
    </submittedName>
</protein>